<evidence type="ECO:0000313" key="2">
    <source>
        <dbReference type="Proteomes" id="UP000053477"/>
    </source>
</evidence>
<proteinExistence type="predicted"/>
<dbReference type="EMBL" id="KQ086005">
    <property type="protein sequence ID" value="KLO11255.1"/>
    <property type="molecule type" value="Genomic_DNA"/>
</dbReference>
<dbReference type="AlphaFoldDB" id="A0A0H2RH85"/>
<dbReference type="Proteomes" id="UP000053477">
    <property type="component" value="Unassembled WGS sequence"/>
</dbReference>
<keyword evidence="2" id="KW-1185">Reference proteome</keyword>
<gene>
    <name evidence="1" type="ORF">SCHPADRAFT_481669</name>
</gene>
<name>A0A0H2RH85_9AGAM</name>
<organism evidence="1 2">
    <name type="scientific">Schizopora paradoxa</name>
    <dbReference type="NCBI Taxonomy" id="27342"/>
    <lineage>
        <taxon>Eukaryota</taxon>
        <taxon>Fungi</taxon>
        <taxon>Dikarya</taxon>
        <taxon>Basidiomycota</taxon>
        <taxon>Agaricomycotina</taxon>
        <taxon>Agaricomycetes</taxon>
        <taxon>Hymenochaetales</taxon>
        <taxon>Schizoporaceae</taxon>
        <taxon>Schizopora</taxon>
    </lineage>
</organism>
<accession>A0A0H2RH85</accession>
<protein>
    <submittedName>
        <fullName evidence="1">Uncharacterized protein</fullName>
    </submittedName>
</protein>
<dbReference type="InParanoid" id="A0A0H2RH85"/>
<reference evidence="1 2" key="1">
    <citation type="submission" date="2015-04" db="EMBL/GenBank/DDBJ databases">
        <title>Complete genome sequence of Schizopora paradoxa KUC8140, a cosmopolitan wood degrader in East Asia.</title>
        <authorList>
            <consortium name="DOE Joint Genome Institute"/>
            <person name="Min B."/>
            <person name="Park H."/>
            <person name="Jang Y."/>
            <person name="Kim J.-J."/>
            <person name="Kim K.H."/>
            <person name="Pangilinan J."/>
            <person name="Lipzen A."/>
            <person name="Riley R."/>
            <person name="Grigoriev I.V."/>
            <person name="Spatafora J.W."/>
            <person name="Choi I.-G."/>
        </authorList>
    </citation>
    <scope>NUCLEOTIDE SEQUENCE [LARGE SCALE GENOMIC DNA]</scope>
    <source>
        <strain evidence="1 2">KUC8140</strain>
    </source>
</reference>
<sequence>MKLGMRSISRHRNITVSLSFTTIGPTRGLPWACLERGAKEHAPPLVVYAVIGSGHWERKVENREHPLDGVAMTIERELMNGDAPQE</sequence>
<evidence type="ECO:0000313" key="1">
    <source>
        <dbReference type="EMBL" id="KLO11255.1"/>
    </source>
</evidence>